<protein>
    <submittedName>
        <fullName evidence="1">Uncharacterized protein</fullName>
    </submittedName>
</protein>
<sequence>MTTDSLLSCMHAWTWTVQHAPSHSPPAIPWRVEAWPKIYGVSISLTLHRRGQPWREVRQVVLAQLIGSRDCAEVGRALNRVVAGLFRLGGAPVPEHYAAGY</sequence>
<proteinExistence type="predicted"/>
<dbReference type="RefSeq" id="WP_086782713.1">
    <property type="nucleotide sequence ID" value="NZ_JAGIOO010000001.1"/>
</dbReference>
<name>A0ABS5A4M2_9PSEU</name>
<comment type="caution">
    <text evidence="1">The sequence shown here is derived from an EMBL/GenBank/DDBJ whole genome shotgun (WGS) entry which is preliminary data.</text>
</comment>
<organism evidence="1 2">
    <name type="scientific">Crossiella equi</name>
    <dbReference type="NCBI Taxonomy" id="130796"/>
    <lineage>
        <taxon>Bacteria</taxon>
        <taxon>Bacillati</taxon>
        <taxon>Actinomycetota</taxon>
        <taxon>Actinomycetes</taxon>
        <taxon>Pseudonocardiales</taxon>
        <taxon>Pseudonocardiaceae</taxon>
        <taxon>Crossiella</taxon>
    </lineage>
</organism>
<dbReference type="Proteomes" id="UP001519363">
    <property type="component" value="Unassembled WGS sequence"/>
</dbReference>
<evidence type="ECO:0000313" key="2">
    <source>
        <dbReference type="Proteomes" id="UP001519363"/>
    </source>
</evidence>
<dbReference type="EMBL" id="JAGIOO010000001">
    <property type="protein sequence ID" value="MBP2471530.1"/>
    <property type="molecule type" value="Genomic_DNA"/>
</dbReference>
<evidence type="ECO:0000313" key="1">
    <source>
        <dbReference type="EMBL" id="MBP2471530.1"/>
    </source>
</evidence>
<keyword evidence="2" id="KW-1185">Reference proteome</keyword>
<reference evidence="1 2" key="1">
    <citation type="submission" date="2021-03" db="EMBL/GenBank/DDBJ databases">
        <title>Sequencing the genomes of 1000 actinobacteria strains.</title>
        <authorList>
            <person name="Klenk H.-P."/>
        </authorList>
    </citation>
    <scope>NUCLEOTIDE SEQUENCE [LARGE SCALE GENOMIC DNA]</scope>
    <source>
        <strain evidence="1 2">DSM 44580</strain>
    </source>
</reference>
<accession>A0ABS5A4M2</accession>
<gene>
    <name evidence="1" type="ORF">JOF53_000402</name>
</gene>